<dbReference type="InterPro" id="IPR037523">
    <property type="entry name" value="VOC_core"/>
</dbReference>
<accession>A0A0A3HTJ9</accession>
<dbReference type="Proteomes" id="UP000030408">
    <property type="component" value="Unassembled WGS sequence"/>
</dbReference>
<dbReference type="CDD" id="cd06587">
    <property type="entry name" value="VOC"/>
    <property type="match status" value="1"/>
</dbReference>
<sequence length="150" mass="17527">MIRGIYEAHLPVSNLDNSIEFYKKLGLEMAFRKGKLAFFWIVKGESWLGLWESEEVHLPYHPSIRHLAFKVEIEDLESAKKWLDKLEIPVRTSFGFTKEQQPLVLPNNPHAHGAIYFSDPDGNSIELICPLRLDVIEEFEMMTLEEWKAR</sequence>
<evidence type="ECO:0000313" key="3">
    <source>
        <dbReference type="Proteomes" id="UP000030408"/>
    </source>
</evidence>
<name>A0A0A3HTJ9_9BACL</name>
<dbReference type="OrthoDB" id="375220at2"/>
<dbReference type="Pfam" id="PF00903">
    <property type="entry name" value="Glyoxalase"/>
    <property type="match status" value="1"/>
</dbReference>
<proteinExistence type="predicted"/>
<dbReference type="InterPro" id="IPR029068">
    <property type="entry name" value="Glyas_Bleomycin-R_OHBP_Dase"/>
</dbReference>
<evidence type="ECO:0000313" key="2">
    <source>
        <dbReference type="EMBL" id="KGR75901.1"/>
    </source>
</evidence>
<dbReference type="Gene3D" id="3.10.180.10">
    <property type="entry name" value="2,3-Dihydroxybiphenyl 1,2-Dioxygenase, domain 1"/>
    <property type="match status" value="1"/>
</dbReference>
<dbReference type="PROSITE" id="PS51819">
    <property type="entry name" value="VOC"/>
    <property type="match status" value="1"/>
</dbReference>
<dbReference type="SUPFAM" id="SSF54593">
    <property type="entry name" value="Glyoxalase/Bleomycin resistance protein/Dihydroxybiphenyl dioxygenase"/>
    <property type="match status" value="1"/>
</dbReference>
<dbReference type="eggNOG" id="COG0346">
    <property type="taxonomic scope" value="Bacteria"/>
</dbReference>
<dbReference type="EMBL" id="JPVO01000048">
    <property type="protein sequence ID" value="KGR75901.1"/>
    <property type="molecule type" value="Genomic_DNA"/>
</dbReference>
<comment type="caution">
    <text evidence="2">The sequence shown here is derived from an EMBL/GenBank/DDBJ whole genome shotgun (WGS) entry which is preliminary data.</text>
</comment>
<gene>
    <name evidence="2" type="ORF">CD33_08635</name>
</gene>
<dbReference type="AlphaFoldDB" id="A0A0A3HTJ9"/>
<evidence type="ECO:0000259" key="1">
    <source>
        <dbReference type="PROSITE" id="PS51819"/>
    </source>
</evidence>
<dbReference type="STRING" id="1384057.CD33_08635"/>
<protein>
    <recommendedName>
        <fullName evidence="1">VOC domain-containing protein</fullName>
    </recommendedName>
</protein>
<reference evidence="2 3" key="1">
    <citation type="submission" date="2014-02" db="EMBL/GenBank/DDBJ databases">
        <title>Draft genome sequence of Lysinibacillus sinduriensis JCM 15800.</title>
        <authorList>
            <person name="Zhang F."/>
            <person name="Wang G."/>
            <person name="Zhang L."/>
        </authorList>
    </citation>
    <scope>NUCLEOTIDE SEQUENCE [LARGE SCALE GENOMIC DNA]</scope>
    <source>
        <strain evidence="2 3">JCM 15800</strain>
    </source>
</reference>
<keyword evidence="3" id="KW-1185">Reference proteome</keyword>
<feature type="domain" description="VOC" evidence="1">
    <location>
        <begin position="4"/>
        <end position="130"/>
    </location>
</feature>
<organism evidence="2 3">
    <name type="scientific">Ureibacillus sinduriensis BLB-1 = JCM 15800</name>
    <dbReference type="NCBI Taxonomy" id="1384057"/>
    <lineage>
        <taxon>Bacteria</taxon>
        <taxon>Bacillati</taxon>
        <taxon>Bacillota</taxon>
        <taxon>Bacilli</taxon>
        <taxon>Bacillales</taxon>
        <taxon>Caryophanaceae</taxon>
        <taxon>Ureibacillus</taxon>
    </lineage>
</organism>
<dbReference type="RefSeq" id="WP_036200009.1">
    <property type="nucleotide sequence ID" value="NZ_AVCY01000008.1"/>
</dbReference>
<dbReference type="InterPro" id="IPR004360">
    <property type="entry name" value="Glyas_Fos-R_dOase_dom"/>
</dbReference>